<dbReference type="EMBL" id="CP095072">
    <property type="protein sequence ID" value="UOQ50658.1"/>
    <property type="molecule type" value="Genomic_DNA"/>
</dbReference>
<keyword evidence="1" id="KW-0812">Transmembrane</keyword>
<dbReference type="Proteomes" id="UP000831782">
    <property type="component" value="Chromosome"/>
</dbReference>
<reference evidence="2 3" key="1">
    <citation type="submission" date="2022-04" db="EMBL/GenBank/DDBJ databases">
        <title>Gracilibacillus sp. isolated from saltern.</title>
        <authorList>
            <person name="Won M."/>
            <person name="Lee C.-M."/>
            <person name="Woen H.-Y."/>
            <person name="Kwon S.-W."/>
        </authorList>
    </citation>
    <scope>NUCLEOTIDE SEQUENCE [LARGE SCALE GENOMIC DNA]</scope>
    <source>
        <strain evidence="2 3">SSWR10-1</strain>
    </source>
</reference>
<evidence type="ECO:0000256" key="1">
    <source>
        <dbReference type="SAM" id="Phobius"/>
    </source>
</evidence>
<keyword evidence="1" id="KW-0472">Membrane</keyword>
<gene>
    <name evidence="2" type="ORF">MUN88_20355</name>
</gene>
<dbReference type="Pfam" id="PF12841">
    <property type="entry name" value="YvrJ"/>
    <property type="match status" value="1"/>
</dbReference>
<dbReference type="InterPro" id="IPR024419">
    <property type="entry name" value="YvrJ"/>
</dbReference>
<organism evidence="2 3">
    <name type="scientific">Gracilibacillus caseinilyticus</name>
    <dbReference type="NCBI Taxonomy" id="2932256"/>
    <lineage>
        <taxon>Bacteria</taxon>
        <taxon>Bacillati</taxon>
        <taxon>Bacillota</taxon>
        <taxon>Bacilli</taxon>
        <taxon>Bacillales</taxon>
        <taxon>Bacillaceae</taxon>
        <taxon>Gracilibacillus</taxon>
    </lineage>
</organism>
<keyword evidence="3" id="KW-1185">Reference proteome</keyword>
<accession>A0ABY4F3L3</accession>
<evidence type="ECO:0000313" key="3">
    <source>
        <dbReference type="Proteomes" id="UP000831782"/>
    </source>
</evidence>
<keyword evidence="1" id="KW-1133">Transmembrane helix</keyword>
<feature type="transmembrane region" description="Helical" evidence="1">
    <location>
        <begin position="6"/>
        <end position="25"/>
    </location>
</feature>
<sequence>MDDTSITNLISNVGFPIVITLYLLYRFEMRLKKLEDAIWQLGIEIKGGIKSKNE</sequence>
<evidence type="ECO:0000313" key="2">
    <source>
        <dbReference type="EMBL" id="UOQ50658.1"/>
    </source>
</evidence>
<proteinExistence type="predicted"/>
<protein>
    <submittedName>
        <fullName evidence="2">YvrJ family protein</fullName>
    </submittedName>
</protein>
<name>A0ABY4F3L3_9BACI</name>